<dbReference type="InterPro" id="IPR018060">
    <property type="entry name" value="HTH_AraC"/>
</dbReference>
<dbReference type="GO" id="GO:0003700">
    <property type="term" value="F:DNA-binding transcription factor activity"/>
    <property type="evidence" value="ECO:0007669"/>
    <property type="project" value="InterPro"/>
</dbReference>
<protein>
    <submittedName>
        <fullName evidence="5">AraC family transcriptional regulator</fullName>
    </submittedName>
</protein>
<dbReference type="OrthoDB" id="323290at2"/>
<organism evidence="5 6">
    <name type="scientific">Siminovitchia terrae</name>
    <name type="common">Bacillus terrae</name>
    <dbReference type="NCBI Taxonomy" id="1914933"/>
    <lineage>
        <taxon>Bacteria</taxon>
        <taxon>Bacillati</taxon>
        <taxon>Bacillota</taxon>
        <taxon>Bacilli</taxon>
        <taxon>Bacillales</taxon>
        <taxon>Bacillaceae</taxon>
        <taxon>Siminovitchia</taxon>
    </lineage>
</organism>
<comment type="caution">
    <text evidence="5">The sequence shown here is derived from an EMBL/GenBank/DDBJ whole genome shotgun (WGS) entry which is preliminary data.</text>
</comment>
<dbReference type="SMART" id="SM00342">
    <property type="entry name" value="HTH_ARAC"/>
    <property type="match status" value="1"/>
</dbReference>
<dbReference type="Pfam" id="PF12833">
    <property type="entry name" value="HTH_18"/>
    <property type="match status" value="1"/>
</dbReference>
<dbReference type="PROSITE" id="PS01124">
    <property type="entry name" value="HTH_ARAC_FAMILY_2"/>
    <property type="match status" value="1"/>
</dbReference>
<dbReference type="SUPFAM" id="SSF46689">
    <property type="entry name" value="Homeodomain-like"/>
    <property type="match status" value="1"/>
</dbReference>
<dbReference type="InterPro" id="IPR009057">
    <property type="entry name" value="Homeodomain-like_sf"/>
</dbReference>
<keyword evidence="2" id="KW-0238">DNA-binding</keyword>
<dbReference type="Gene3D" id="1.10.10.60">
    <property type="entry name" value="Homeodomain-like"/>
    <property type="match status" value="1"/>
</dbReference>
<gene>
    <name evidence="5" type="ORF">D5F11_020715</name>
</gene>
<keyword evidence="3" id="KW-0804">Transcription</keyword>
<evidence type="ECO:0000256" key="1">
    <source>
        <dbReference type="ARBA" id="ARBA00023015"/>
    </source>
</evidence>
<evidence type="ECO:0000313" key="6">
    <source>
        <dbReference type="Proteomes" id="UP000287296"/>
    </source>
</evidence>
<dbReference type="EMBL" id="QYTW02000028">
    <property type="protein sequence ID" value="RST57787.1"/>
    <property type="molecule type" value="Genomic_DNA"/>
</dbReference>
<proteinExistence type="predicted"/>
<feature type="domain" description="HTH araC/xylS-type" evidence="4">
    <location>
        <begin position="159"/>
        <end position="262"/>
    </location>
</feature>
<dbReference type="Proteomes" id="UP000287296">
    <property type="component" value="Unassembled WGS sequence"/>
</dbReference>
<dbReference type="RefSeq" id="WP_120118782.1">
    <property type="nucleotide sequence ID" value="NZ_QYTW02000028.1"/>
</dbReference>
<keyword evidence="1" id="KW-0805">Transcription regulation</keyword>
<dbReference type="AlphaFoldDB" id="A0A429X331"/>
<name>A0A429X331_SIMTE</name>
<evidence type="ECO:0000256" key="3">
    <source>
        <dbReference type="ARBA" id="ARBA00023163"/>
    </source>
</evidence>
<evidence type="ECO:0000313" key="5">
    <source>
        <dbReference type="EMBL" id="RST57787.1"/>
    </source>
</evidence>
<accession>A0A429X331</accession>
<dbReference type="PROSITE" id="PS00041">
    <property type="entry name" value="HTH_ARAC_FAMILY_1"/>
    <property type="match status" value="1"/>
</dbReference>
<sequence length="264" mass="30671">MKNNRNPNMGILNYETGKNKFSITRHAPSDSLKFFIQHYWLVEWDLREHSPYTQEVLQHPGVNVVFQPGNSYICGIESRKSVNILQDQGQIVGVLFRPGAFHCYVQAPVSTLTDQVVNISDYFNLDINTFEEQLFALKNKEEKIVIVEQLLQQSMPEHDKTVDLLNEVIDKIVYNADITKVEHLVDQFGISKRTLQRWFNQYIGVSPKWVIRRYRMHEAIELIERGADMTQLAMDLGYFDQAHFSKDFKAAIGKSPKQYAKNND</sequence>
<dbReference type="Pfam" id="PF20240">
    <property type="entry name" value="DUF6597"/>
    <property type="match status" value="1"/>
</dbReference>
<evidence type="ECO:0000259" key="4">
    <source>
        <dbReference type="PROSITE" id="PS01124"/>
    </source>
</evidence>
<dbReference type="PANTHER" id="PTHR43280:SF28">
    <property type="entry name" value="HTH-TYPE TRANSCRIPTIONAL ACTIVATOR RHAS"/>
    <property type="match status" value="1"/>
</dbReference>
<dbReference type="InterPro" id="IPR018062">
    <property type="entry name" value="HTH_AraC-typ_CS"/>
</dbReference>
<evidence type="ECO:0000256" key="2">
    <source>
        <dbReference type="ARBA" id="ARBA00023125"/>
    </source>
</evidence>
<dbReference type="PANTHER" id="PTHR43280">
    <property type="entry name" value="ARAC-FAMILY TRANSCRIPTIONAL REGULATOR"/>
    <property type="match status" value="1"/>
</dbReference>
<reference evidence="5 6" key="1">
    <citation type="submission" date="2018-12" db="EMBL/GenBank/DDBJ databases">
        <authorList>
            <person name="Sun L."/>
            <person name="Chen Z."/>
        </authorList>
    </citation>
    <scope>NUCLEOTIDE SEQUENCE [LARGE SCALE GENOMIC DNA]</scope>
    <source>
        <strain evidence="5 6">LMG 29736</strain>
    </source>
</reference>
<dbReference type="GO" id="GO:0043565">
    <property type="term" value="F:sequence-specific DNA binding"/>
    <property type="evidence" value="ECO:0007669"/>
    <property type="project" value="InterPro"/>
</dbReference>
<dbReference type="InterPro" id="IPR046532">
    <property type="entry name" value="DUF6597"/>
</dbReference>